<evidence type="ECO:0000313" key="2">
    <source>
        <dbReference type="EMBL" id="CAG6642800.1"/>
    </source>
</evidence>
<feature type="transmembrane region" description="Helical" evidence="1">
    <location>
        <begin position="6"/>
        <end position="35"/>
    </location>
</feature>
<keyword evidence="1" id="KW-0812">Transmembrane</keyword>
<dbReference type="EMBL" id="HBUF01124281">
    <property type="protein sequence ID" value="CAG6642800.1"/>
    <property type="molecule type" value="Transcribed_RNA"/>
</dbReference>
<evidence type="ECO:0000256" key="1">
    <source>
        <dbReference type="SAM" id="Phobius"/>
    </source>
</evidence>
<proteinExistence type="predicted"/>
<sequence length="106" mass="12419">MITLYIFRLLTFSICEFEILIYKVPLSFFLIVFILKSNQIMSKPSVKMKFHSRYVRDKVIRYSSLSFITNIPVTNNNAISRYIQPRLSSPLLNFKGAMRSDIGILF</sequence>
<name>A0A8D8W2S8_9HEMI</name>
<accession>A0A8D8W2S8</accession>
<keyword evidence="1" id="KW-0472">Membrane</keyword>
<protein>
    <submittedName>
        <fullName evidence="2">Uncharacterized protein</fullName>
    </submittedName>
</protein>
<organism evidence="2">
    <name type="scientific">Cacopsylla melanoneura</name>
    <dbReference type="NCBI Taxonomy" id="428564"/>
    <lineage>
        <taxon>Eukaryota</taxon>
        <taxon>Metazoa</taxon>
        <taxon>Ecdysozoa</taxon>
        <taxon>Arthropoda</taxon>
        <taxon>Hexapoda</taxon>
        <taxon>Insecta</taxon>
        <taxon>Pterygota</taxon>
        <taxon>Neoptera</taxon>
        <taxon>Paraneoptera</taxon>
        <taxon>Hemiptera</taxon>
        <taxon>Sternorrhyncha</taxon>
        <taxon>Psylloidea</taxon>
        <taxon>Psyllidae</taxon>
        <taxon>Psyllinae</taxon>
        <taxon>Cacopsylla</taxon>
    </lineage>
</organism>
<keyword evidence="1" id="KW-1133">Transmembrane helix</keyword>
<reference evidence="2" key="1">
    <citation type="submission" date="2021-05" db="EMBL/GenBank/DDBJ databases">
        <authorList>
            <person name="Alioto T."/>
            <person name="Alioto T."/>
            <person name="Gomez Garrido J."/>
        </authorList>
    </citation>
    <scope>NUCLEOTIDE SEQUENCE</scope>
</reference>
<dbReference type="AlphaFoldDB" id="A0A8D8W2S8"/>